<keyword evidence="1" id="KW-0812">Transmembrane</keyword>
<evidence type="ECO:0000256" key="1">
    <source>
        <dbReference type="SAM" id="Phobius"/>
    </source>
</evidence>
<keyword evidence="1" id="KW-0472">Membrane</keyword>
<feature type="transmembrane region" description="Helical" evidence="1">
    <location>
        <begin position="42"/>
        <end position="74"/>
    </location>
</feature>
<evidence type="ECO:0000313" key="3">
    <source>
        <dbReference type="Proteomes" id="UP000565262"/>
    </source>
</evidence>
<dbReference type="AlphaFoldDB" id="A0A839ITF6"/>
<keyword evidence="3" id="KW-1185">Reference proteome</keyword>
<dbReference type="Proteomes" id="UP000565262">
    <property type="component" value="Unassembled WGS sequence"/>
</dbReference>
<sequence length="79" mass="9500">MKRISDWFVLPWMRNRTPDEKHFYRRGFTRRYQVRRNRIKDLWIGGGIIALIWPVPALITILTLLCCFITFAFLDEGSL</sequence>
<name>A0A839ITF6_9GAMM</name>
<keyword evidence="1" id="KW-1133">Transmembrane helix</keyword>
<proteinExistence type="predicted"/>
<evidence type="ECO:0000313" key="2">
    <source>
        <dbReference type="EMBL" id="MBB1488248.1"/>
    </source>
</evidence>
<reference evidence="2 3" key="1">
    <citation type="submission" date="2020-08" db="EMBL/GenBank/DDBJ databases">
        <title>Oceanospirillum sp. nov. isolated from marine sediment.</title>
        <authorList>
            <person name="Ji X."/>
        </authorList>
    </citation>
    <scope>NUCLEOTIDE SEQUENCE [LARGE SCALE GENOMIC DNA]</scope>
    <source>
        <strain evidence="2 3">D5</strain>
    </source>
</reference>
<organism evidence="2 3">
    <name type="scientific">Oceanospirillum sediminis</name>
    <dbReference type="NCBI Taxonomy" id="2760088"/>
    <lineage>
        <taxon>Bacteria</taxon>
        <taxon>Pseudomonadati</taxon>
        <taxon>Pseudomonadota</taxon>
        <taxon>Gammaproteobacteria</taxon>
        <taxon>Oceanospirillales</taxon>
        <taxon>Oceanospirillaceae</taxon>
        <taxon>Oceanospirillum</taxon>
    </lineage>
</organism>
<protein>
    <submittedName>
        <fullName evidence="2">Uncharacterized protein</fullName>
    </submittedName>
</protein>
<comment type="caution">
    <text evidence="2">The sequence shown here is derived from an EMBL/GenBank/DDBJ whole genome shotgun (WGS) entry which is preliminary data.</text>
</comment>
<dbReference type="RefSeq" id="WP_182810020.1">
    <property type="nucleotide sequence ID" value="NZ_JACJFM010000025.1"/>
</dbReference>
<dbReference type="EMBL" id="JACJFM010000025">
    <property type="protein sequence ID" value="MBB1488248.1"/>
    <property type="molecule type" value="Genomic_DNA"/>
</dbReference>
<accession>A0A839ITF6</accession>
<gene>
    <name evidence="2" type="ORF">H4O21_16720</name>
</gene>